<keyword evidence="2" id="KW-1185">Reference proteome</keyword>
<proteinExistence type="predicted"/>
<organism evidence="1 2">
    <name type="scientific">Bradyrhizobium manausense</name>
    <dbReference type="NCBI Taxonomy" id="989370"/>
    <lineage>
        <taxon>Bacteria</taxon>
        <taxon>Pseudomonadati</taxon>
        <taxon>Pseudomonadota</taxon>
        <taxon>Alphaproteobacteria</taxon>
        <taxon>Hyphomicrobiales</taxon>
        <taxon>Nitrobacteraceae</taxon>
        <taxon>Bradyrhizobium</taxon>
    </lineage>
</organism>
<evidence type="ECO:0000313" key="2">
    <source>
        <dbReference type="Proteomes" id="UP000051936"/>
    </source>
</evidence>
<reference evidence="1 2" key="1">
    <citation type="submission" date="2015-09" db="EMBL/GenBank/DDBJ databases">
        <title>Draft Genome Sequence of Bradyrhizobium manausense Strain BR 3351T, a Novel Symbiotic Nitrogen-Fixing Alphaproteobacterium Isolated from Brazilian Amazon Rain Forest.</title>
        <authorList>
            <person name="De Araujo J.L."/>
            <person name="Zilli J.E."/>
        </authorList>
    </citation>
    <scope>NUCLEOTIDE SEQUENCE [LARGE SCALE GENOMIC DNA]</scope>
    <source>
        <strain evidence="1 2">BR3351</strain>
    </source>
</reference>
<accession>A0A0R3D5Z5</accession>
<gene>
    <name evidence="1" type="ORF">AOQ71_30475</name>
</gene>
<dbReference type="STRING" id="989370.AOQ71_30475"/>
<sequence length="63" mass="6836">MTPSYGGSELARVSIEVADGVRLHEVKVMQSGSVFARNATLDRNAINQILDLVKGARHERLAS</sequence>
<evidence type="ECO:0000313" key="1">
    <source>
        <dbReference type="EMBL" id="KRQ03092.1"/>
    </source>
</evidence>
<dbReference type="AlphaFoldDB" id="A0A0R3D5Z5"/>
<name>A0A0R3D5Z5_9BRAD</name>
<dbReference type="Proteomes" id="UP000051936">
    <property type="component" value="Unassembled WGS sequence"/>
</dbReference>
<protein>
    <submittedName>
        <fullName evidence="1">Uncharacterized protein</fullName>
    </submittedName>
</protein>
<dbReference type="EMBL" id="LJYG01000108">
    <property type="protein sequence ID" value="KRQ03092.1"/>
    <property type="molecule type" value="Genomic_DNA"/>
</dbReference>
<comment type="caution">
    <text evidence="1">The sequence shown here is derived from an EMBL/GenBank/DDBJ whole genome shotgun (WGS) entry which is preliminary data.</text>
</comment>
<dbReference type="RefSeq" id="WP_057754788.1">
    <property type="nucleotide sequence ID" value="NZ_LJYG01000108.1"/>
</dbReference>